<dbReference type="InterPro" id="IPR011992">
    <property type="entry name" value="EF-hand-dom_pair"/>
</dbReference>
<dbReference type="EMBL" id="CP150951">
    <property type="protein sequence ID" value="WZC48210.1"/>
    <property type="molecule type" value="Genomic_DNA"/>
</dbReference>
<name>A0ABZ2V2S1_9RHOB</name>
<proteinExistence type="predicted"/>
<sequence length="80" mass="8391">MTRTTKLIAPFTVLTVLAVPAFAQDAAIDINGDGMYSFPEVQAVMPEMTEDDFTALDVSGDGLLDADEIEAATANGLLPS</sequence>
<evidence type="ECO:0000313" key="3">
    <source>
        <dbReference type="Proteomes" id="UP001440612"/>
    </source>
</evidence>
<evidence type="ECO:0008006" key="4">
    <source>
        <dbReference type="Google" id="ProtNLM"/>
    </source>
</evidence>
<evidence type="ECO:0000256" key="1">
    <source>
        <dbReference type="SAM" id="SignalP"/>
    </source>
</evidence>
<feature type="chain" id="PRO_5046056781" description="EF-hand domain-containing protein" evidence="1">
    <location>
        <begin position="24"/>
        <end position="80"/>
    </location>
</feature>
<protein>
    <recommendedName>
        <fullName evidence="4">EF-hand domain-containing protein</fullName>
    </recommendedName>
</protein>
<evidence type="ECO:0000313" key="2">
    <source>
        <dbReference type="EMBL" id="WZC48210.1"/>
    </source>
</evidence>
<dbReference type="Proteomes" id="UP001440612">
    <property type="component" value="Chromosome"/>
</dbReference>
<accession>A0ABZ2V2S1</accession>
<keyword evidence="1" id="KW-0732">Signal</keyword>
<dbReference type="PROSITE" id="PS00018">
    <property type="entry name" value="EF_HAND_1"/>
    <property type="match status" value="1"/>
</dbReference>
<keyword evidence="3" id="KW-1185">Reference proteome</keyword>
<feature type="signal peptide" evidence="1">
    <location>
        <begin position="1"/>
        <end position="23"/>
    </location>
</feature>
<dbReference type="InterPro" id="IPR018247">
    <property type="entry name" value="EF_Hand_1_Ca_BS"/>
</dbReference>
<organism evidence="2 3">
    <name type="scientific">Yoonia phaeophyticola</name>
    <dbReference type="NCBI Taxonomy" id="3137369"/>
    <lineage>
        <taxon>Bacteria</taxon>
        <taxon>Pseudomonadati</taxon>
        <taxon>Pseudomonadota</taxon>
        <taxon>Alphaproteobacteria</taxon>
        <taxon>Rhodobacterales</taxon>
        <taxon>Paracoccaceae</taxon>
        <taxon>Yoonia</taxon>
    </lineage>
</organism>
<dbReference type="Gene3D" id="1.10.238.10">
    <property type="entry name" value="EF-hand"/>
    <property type="match status" value="1"/>
</dbReference>
<gene>
    <name evidence="2" type="ORF">AABB29_15240</name>
</gene>
<reference evidence="3" key="1">
    <citation type="submission" date="2024-04" db="EMBL/GenBank/DDBJ databases">
        <title>Phylogenomic analyses of a clade within the roseobacter group suggest taxonomic reassignments of species of the genera Aestuariivita, Citreicella, Loktanella, Nautella, Pelagibaca, Ruegeria, Thalassobius, Thiobacimonas and Tropicibacter, and the proposal o.</title>
        <authorList>
            <person name="Jeon C.O."/>
        </authorList>
    </citation>
    <scope>NUCLEOTIDE SEQUENCE [LARGE SCALE GENOMIC DNA]</scope>
    <source>
        <strain evidence="3">BS5-3</strain>
    </source>
</reference>
<dbReference type="SUPFAM" id="SSF47473">
    <property type="entry name" value="EF-hand"/>
    <property type="match status" value="1"/>
</dbReference>
<dbReference type="RefSeq" id="WP_341366329.1">
    <property type="nucleotide sequence ID" value="NZ_CP150951.2"/>
</dbReference>